<keyword evidence="7" id="KW-0813">Transport</keyword>
<reference evidence="9 10" key="1">
    <citation type="submission" date="2017-06" db="EMBL/GenBank/DDBJ databases">
        <title>Novel microbial phyla capable of carbon fixation and sulfur reduction in deep-sea sediments.</title>
        <authorList>
            <person name="Huang J."/>
            <person name="Baker B."/>
            <person name="Wang Y."/>
        </authorList>
    </citation>
    <scope>NUCLEOTIDE SEQUENCE [LARGE SCALE GENOMIC DNA]</scope>
    <source>
        <strain evidence="9">B3_LCP</strain>
    </source>
</reference>
<accession>A0A532UXU4</accession>
<dbReference type="EMBL" id="NJBN01000007">
    <property type="protein sequence ID" value="TKJ39719.1"/>
    <property type="molecule type" value="Genomic_DNA"/>
</dbReference>
<dbReference type="GO" id="GO:0005886">
    <property type="term" value="C:plasma membrane"/>
    <property type="evidence" value="ECO:0007669"/>
    <property type="project" value="UniProtKB-SubCell"/>
</dbReference>
<evidence type="ECO:0000256" key="6">
    <source>
        <dbReference type="ARBA" id="ARBA00023136"/>
    </source>
</evidence>
<keyword evidence="6 8" id="KW-0472">Membrane</keyword>
<comment type="caution">
    <text evidence="9">The sequence shown here is derived from an EMBL/GenBank/DDBJ whole genome shotgun (WGS) entry which is preliminary data.</text>
</comment>
<evidence type="ECO:0000256" key="3">
    <source>
        <dbReference type="ARBA" id="ARBA00022475"/>
    </source>
</evidence>
<proteinExistence type="inferred from homology"/>
<dbReference type="AlphaFoldDB" id="A0A532UXU4"/>
<sequence length="141" mass="15638">MLIKKRKKGTTEIFTSSMADIAFLLMIFFLVTTTIDMDKGINLTLPEKGGEQVKIKKGNIANLLVNAAGQILLDNEPIDVTQIQELIKQKIEEKGYDKDGKPILIVSIQTARDTDYNTYIQVLDNVKVAGATKISIAEPEK</sequence>
<name>A0A532UXU4_UNCL8</name>
<dbReference type="PANTHER" id="PTHR30558">
    <property type="entry name" value="EXBD MEMBRANE COMPONENT OF PMF-DRIVEN MACROMOLECULE IMPORT SYSTEM"/>
    <property type="match status" value="1"/>
</dbReference>
<evidence type="ECO:0000313" key="9">
    <source>
        <dbReference type="EMBL" id="TKJ39719.1"/>
    </source>
</evidence>
<dbReference type="GO" id="GO:0015031">
    <property type="term" value="P:protein transport"/>
    <property type="evidence" value="ECO:0007669"/>
    <property type="project" value="UniProtKB-KW"/>
</dbReference>
<evidence type="ECO:0000256" key="4">
    <source>
        <dbReference type="ARBA" id="ARBA00022692"/>
    </source>
</evidence>
<dbReference type="Pfam" id="PF02472">
    <property type="entry name" value="ExbD"/>
    <property type="match status" value="1"/>
</dbReference>
<evidence type="ECO:0000256" key="5">
    <source>
        <dbReference type="ARBA" id="ARBA00022989"/>
    </source>
</evidence>
<keyword evidence="7" id="KW-0653">Protein transport</keyword>
<evidence type="ECO:0000256" key="7">
    <source>
        <dbReference type="RuleBase" id="RU003879"/>
    </source>
</evidence>
<protein>
    <submittedName>
        <fullName evidence="9">Biopolymer transporter ExbD</fullName>
    </submittedName>
</protein>
<dbReference type="GO" id="GO:0022857">
    <property type="term" value="F:transmembrane transporter activity"/>
    <property type="evidence" value="ECO:0007669"/>
    <property type="project" value="InterPro"/>
</dbReference>
<comment type="subcellular location">
    <subcellularLocation>
        <location evidence="1">Cell membrane</location>
        <topology evidence="1">Single-pass membrane protein</topology>
    </subcellularLocation>
    <subcellularLocation>
        <location evidence="7">Cell membrane</location>
        <topology evidence="7">Single-pass type II membrane protein</topology>
    </subcellularLocation>
</comment>
<organism evidence="9 10">
    <name type="scientific">candidate division LCP-89 bacterium B3_LCP</name>
    <dbReference type="NCBI Taxonomy" id="2012998"/>
    <lineage>
        <taxon>Bacteria</taxon>
        <taxon>Pseudomonadati</taxon>
        <taxon>Bacteria division LCP-89</taxon>
    </lineage>
</organism>
<comment type="similarity">
    <text evidence="2 7">Belongs to the ExbD/TolR family.</text>
</comment>
<keyword evidence="3" id="KW-1003">Cell membrane</keyword>
<dbReference type="Proteomes" id="UP000319619">
    <property type="component" value="Unassembled WGS sequence"/>
</dbReference>
<keyword evidence="5 8" id="KW-1133">Transmembrane helix</keyword>
<evidence type="ECO:0000256" key="1">
    <source>
        <dbReference type="ARBA" id="ARBA00004162"/>
    </source>
</evidence>
<keyword evidence="4 7" id="KW-0812">Transmembrane</keyword>
<evidence type="ECO:0000256" key="2">
    <source>
        <dbReference type="ARBA" id="ARBA00005811"/>
    </source>
</evidence>
<dbReference type="PANTHER" id="PTHR30558:SF3">
    <property type="entry name" value="BIOPOLYMER TRANSPORT PROTEIN EXBD-RELATED"/>
    <property type="match status" value="1"/>
</dbReference>
<evidence type="ECO:0000256" key="8">
    <source>
        <dbReference type="SAM" id="Phobius"/>
    </source>
</evidence>
<feature type="transmembrane region" description="Helical" evidence="8">
    <location>
        <begin position="12"/>
        <end position="31"/>
    </location>
</feature>
<dbReference type="InterPro" id="IPR003400">
    <property type="entry name" value="ExbD"/>
</dbReference>
<evidence type="ECO:0000313" key="10">
    <source>
        <dbReference type="Proteomes" id="UP000319619"/>
    </source>
</evidence>
<gene>
    <name evidence="9" type="ORF">CEE37_10595</name>
</gene>
<dbReference type="Gene3D" id="3.30.420.270">
    <property type="match status" value="1"/>
</dbReference>